<dbReference type="RefSeq" id="WP_306068596.1">
    <property type="nucleotide sequence ID" value="NZ_CP120988.1"/>
</dbReference>
<evidence type="ECO:0000256" key="1">
    <source>
        <dbReference type="SAM" id="MobiDB-lite"/>
    </source>
</evidence>
<sequence length="164" mass="18564">MRLTEGCRYTYPDKKKQFSVPDGRTIIGQGAVPAGHTDLYPVLTSSTSGSRITLQDVMLTGPSLCVLVPAYSHFTLKNVKLHCTQSMATMRVKDEGTADLIDDTELRGGGPPHGARRWRRTRAWRHRTPARPGQDHQPCRADPDGRRRCRWRREDRQPEDRGNS</sequence>
<accession>A0ABY9J3A0</accession>
<gene>
    <name evidence="2" type="ORF">P8A19_40835</name>
</gene>
<organism evidence="2 3">
    <name type="scientific">Streptomyces poriferorum</name>
    <dbReference type="NCBI Taxonomy" id="2798799"/>
    <lineage>
        <taxon>Bacteria</taxon>
        <taxon>Bacillati</taxon>
        <taxon>Actinomycetota</taxon>
        <taxon>Actinomycetes</taxon>
        <taxon>Kitasatosporales</taxon>
        <taxon>Streptomycetaceae</taxon>
        <taxon>Streptomyces</taxon>
    </lineage>
</organism>
<name>A0ABY9J3A0_9ACTN</name>
<evidence type="ECO:0000313" key="3">
    <source>
        <dbReference type="Proteomes" id="UP001235744"/>
    </source>
</evidence>
<proteinExistence type="predicted"/>
<keyword evidence="3" id="KW-1185">Reference proteome</keyword>
<dbReference type="Proteomes" id="UP001235744">
    <property type="component" value="Chromosome"/>
</dbReference>
<reference evidence="2 3" key="1">
    <citation type="submission" date="2023-03" db="EMBL/GenBank/DDBJ databases">
        <title>Isolation and description of six Streptomyces strains from soil environments, able to metabolize different microbial glucans.</title>
        <authorList>
            <person name="Widen T."/>
            <person name="Larsbrink J."/>
        </authorList>
    </citation>
    <scope>NUCLEOTIDE SEQUENCE [LARGE SCALE GENOMIC DNA]</scope>
    <source>
        <strain evidence="2 3">Alt2</strain>
    </source>
</reference>
<feature type="compositionally biased region" description="Basic and acidic residues" evidence="1">
    <location>
        <begin position="133"/>
        <end position="164"/>
    </location>
</feature>
<feature type="region of interest" description="Disordered" evidence="1">
    <location>
        <begin position="125"/>
        <end position="164"/>
    </location>
</feature>
<dbReference type="EMBL" id="CP120988">
    <property type="protein sequence ID" value="WLQ61374.1"/>
    <property type="molecule type" value="Genomic_DNA"/>
</dbReference>
<evidence type="ECO:0000313" key="2">
    <source>
        <dbReference type="EMBL" id="WLQ61374.1"/>
    </source>
</evidence>
<protein>
    <submittedName>
        <fullName evidence="2">Uncharacterized protein</fullName>
    </submittedName>
</protein>